<dbReference type="AlphaFoldDB" id="A0A6S8SFI4"/>
<evidence type="ECO:0000256" key="2">
    <source>
        <dbReference type="ARBA" id="ARBA00008573"/>
    </source>
</evidence>
<protein>
    <recommendedName>
        <fullName evidence="9">Receptor expression-enhancing protein</fullName>
    </recommendedName>
</protein>
<keyword evidence="4 7" id="KW-1133">Transmembrane helix</keyword>
<accession>A0A6S8SFI4</accession>
<keyword evidence="5 7" id="KW-0472">Membrane</keyword>
<comment type="similarity">
    <text evidence="2 6">Belongs to the DP1 family.</text>
</comment>
<evidence type="ECO:0000256" key="6">
    <source>
        <dbReference type="RuleBase" id="RU362006"/>
    </source>
</evidence>
<evidence type="ECO:0000313" key="8">
    <source>
        <dbReference type="EMBL" id="CAD9326202.1"/>
    </source>
</evidence>
<name>A0A6S8SFI4_9STRA</name>
<evidence type="ECO:0000256" key="4">
    <source>
        <dbReference type="ARBA" id="ARBA00022989"/>
    </source>
</evidence>
<comment type="subcellular location">
    <subcellularLocation>
        <location evidence="1 6">Membrane</location>
        <topology evidence="1 6">Multi-pass membrane protein</topology>
    </subcellularLocation>
</comment>
<feature type="transmembrane region" description="Helical" evidence="7">
    <location>
        <begin position="41"/>
        <end position="64"/>
    </location>
</feature>
<dbReference type="PANTHER" id="PTHR12300">
    <property type="entry name" value="HVA22-LIKE PROTEINS"/>
    <property type="match status" value="1"/>
</dbReference>
<proteinExistence type="inferred from homology"/>
<evidence type="ECO:0008006" key="9">
    <source>
        <dbReference type="Google" id="ProtNLM"/>
    </source>
</evidence>
<organism evidence="8">
    <name type="scientific">Ditylum brightwellii</name>
    <dbReference type="NCBI Taxonomy" id="49249"/>
    <lineage>
        <taxon>Eukaryota</taxon>
        <taxon>Sar</taxon>
        <taxon>Stramenopiles</taxon>
        <taxon>Ochrophyta</taxon>
        <taxon>Bacillariophyta</taxon>
        <taxon>Mediophyceae</taxon>
        <taxon>Lithodesmiophycidae</taxon>
        <taxon>Lithodesmiales</taxon>
        <taxon>Lithodesmiaceae</taxon>
        <taxon>Ditylum</taxon>
    </lineage>
</organism>
<evidence type="ECO:0000256" key="5">
    <source>
        <dbReference type="ARBA" id="ARBA00023136"/>
    </source>
</evidence>
<sequence length="202" mass="22388">MDALKAQLEGVRASLDRIPILQKAEDATKVPKEFLVLGGGIIFFVLIFFGIGAGTLCGIVGFVYPAFKSFESIESKIRGDDTQWLIYWVVYAFFSIIEVFVDFLLYWIPFYYAFKLAFLLWAMLPQTKGAKFLYDSFLKDFLKKNESKIDKALHDAKRSASVIASEVAAATADVTASGLSAAAEYANKTKASGTDKVDKKTD</sequence>
<evidence type="ECO:0000256" key="3">
    <source>
        <dbReference type="ARBA" id="ARBA00022692"/>
    </source>
</evidence>
<dbReference type="EMBL" id="HBGN01014103">
    <property type="protein sequence ID" value="CAD9326202.1"/>
    <property type="molecule type" value="Transcribed_RNA"/>
</dbReference>
<feature type="transmembrane region" description="Helical" evidence="7">
    <location>
        <begin position="107"/>
        <end position="124"/>
    </location>
</feature>
<gene>
    <name evidence="8" type="ORF">DBRI1063_LOCUS9018</name>
</gene>
<evidence type="ECO:0000256" key="7">
    <source>
        <dbReference type="SAM" id="Phobius"/>
    </source>
</evidence>
<reference evidence="8" key="1">
    <citation type="submission" date="2021-01" db="EMBL/GenBank/DDBJ databases">
        <authorList>
            <person name="Corre E."/>
            <person name="Pelletier E."/>
            <person name="Niang G."/>
            <person name="Scheremetjew M."/>
            <person name="Finn R."/>
            <person name="Kale V."/>
            <person name="Holt S."/>
            <person name="Cochrane G."/>
            <person name="Meng A."/>
            <person name="Brown T."/>
            <person name="Cohen L."/>
        </authorList>
    </citation>
    <scope>NUCLEOTIDE SEQUENCE</scope>
    <source>
        <strain evidence="8">Pop2</strain>
    </source>
</reference>
<feature type="transmembrane region" description="Helical" evidence="7">
    <location>
        <begin position="84"/>
        <end position="101"/>
    </location>
</feature>
<dbReference type="Pfam" id="PF03134">
    <property type="entry name" value="TB2_DP1_HVA22"/>
    <property type="match status" value="1"/>
</dbReference>
<dbReference type="GO" id="GO:0016020">
    <property type="term" value="C:membrane"/>
    <property type="evidence" value="ECO:0007669"/>
    <property type="project" value="UniProtKB-SubCell"/>
</dbReference>
<dbReference type="PANTHER" id="PTHR12300:SF161">
    <property type="entry name" value="RECEPTOR EXPRESSION-ENHANCING PROTEIN"/>
    <property type="match status" value="1"/>
</dbReference>
<keyword evidence="3 7" id="KW-0812">Transmembrane</keyword>
<evidence type="ECO:0000256" key="1">
    <source>
        <dbReference type="ARBA" id="ARBA00004141"/>
    </source>
</evidence>
<dbReference type="InterPro" id="IPR004345">
    <property type="entry name" value="TB2_DP1_HVA22"/>
</dbReference>